<evidence type="ECO:0000313" key="13">
    <source>
        <dbReference type="EMBL" id="KRH71909.1"/>
    </source>
</evidence>
<evidence type="ECO:0000256" key="9">
    <source>
        <dbReference type="ARBA" id="ARBA00023180"/>
    </source>
</evidence>
<accession>A0A0R0L5N9</accession>
<evidence type="ECO:0000256" key="11">
    <source>
        <dbReference type="SAM" id="SignalP"/>
    </source>
</evidence>
<dbReference type="Gene3D" id="3.30.200.20">
    <property type="entry name" value="Phosphorylase Kinase, domain 1"/>
    <property type="match status" value="1"/>
</dbReference>
<evidence type="ECO:0000256" key="1">
    <source>
        <dbReference type="ARBA" id="ARBA00004167"/>
    </source>
</evidence>
<dbReference type="Pfam" id="PF08263">
    <property type="entry name" value="LRRNT_2"/>
    <property type="match status" value="1"/>
</dbReference>
<evidence type="ECO:0000256" key="2">
    <source>
        <dbReference type="ARBA" id="ARBA00022614"/>
    </source>
</evidence>
<dbReference type="EMBL" id="CM000835">
    <property type="protein sequence ID" value="KRH71909.1"/>
    <property type="molecule type" value="Genomic_DNA"/>
</dbReference>
<dbReference type="FunCoup" id="A0A0R0L5N9">
    <property type="interactions" value="10"/>
</dbReference>
<dbReference type="InterPro" id="IPR001611">
    <property type="entry name" value="Leu-rich_rpt"/>
</dbReference>
<dbReference type="Pfam" id="PF00560">
    <property type="entry name" value="LRR_1"/>
    <property type="match status" value="3"/>
</dbReference>
<feature type="transmembrane region" description="Helical" evidence="10">
    <location>
        <begin position="195"/>
        <end position="214"/>
    </location>
</feature>
<proteinExistence type="predicted"/>
<keyword evidence="2" id="KW-0433">Leucine-rich repeat</keyword>
<dbReference type="InterPro" id="IPR011009">
    <property type="entry name" value="Kinase-like_dom_sf"/>
</dbReference>
<dbReference type="Pfam" id="PF07714">
    <property type="entry name" value="PK_Tyr_Ser-Thr"/>
    <property type="match status" value="1"/>
</dbReference>
<keyword evidence="9" id="KW-0325">Glycoprotein</keyword>
<dbReference type="GO" id="GO:0005524">
    <property type="term" value="F:ATP binding"/>
    <property type="evidence" value="ECO:0007669"/>
    <property type="project" value="InterPro"/>
</dbReference>
<dbReference type="AlphaFoldDB" id="A0A0R0L5N9"/>
<dbReference type="Gramene" id="KRH71909">
    <property type="protein sequence ID" value="KRH71909"/>
    <property type="gene ID" value="GLYMA_02G177000"/>
</dbReference>
<feature type="domain" description="Protein kinase" evidence="12">
    <location>
        <begin position="432"/>
        <end position="716"/>
    </location>
</feature>
<evidence type="ECO:0000256" key="3">
    <source>
        <dbReference type="ARBA" id="ARBA00022692"/>
    </source>
</evidence>
<keyword evidence="8" id="KW-0675">Receptor</keyword>
<dbReference type="OMA" id="YMSIRIN"/>
<dbReference type="InterPro" id="IPR013210">
    <property type="entry name" value="LRR_N_plant-typ"/>
</dbReference>
<dbReference type="PANTHER" id="PTHR48007:SF56">
    <property type="entry name" value="LOW QUALITY PROTEIN: PROTEIN STRUBBELIG-RECEPTOR FAMILY 2"/>
    <property type="match status" value="1"/>
</dbReference>
<gene>
    <name evidence="13" type="ORF">GLYMA_02G177000</name>
</gene>
<evidence type="ECO:0000256" key="4">
    <source>
        <dbReference type="ARBA" id="ARBA00022729"/>
    </source>
</evidence>
<dbReference type="SMR" id="A0A0R0L5N9"/>
<dbReference type="SUPFAM" id="SSF52058">
    <property type="entry name" value="L domain-like"/>
    <property type="match status" value="1"/>
</dbReference>
<evidence type="ECO:0000256" key="7">
    <source>
        <dbReference type="ARBA" id="ARBA00023136"/>
    </source>
</evidence>
<keyword evidence="4 11" id="KW-0732">Signal</keyword>
<name>A0A0R0L5N9_SOYBN</name>
<dbReference type="OrthoDB" id="676979at2759"/>
<evidence type="ECO:0000256" key="6">
    <source>
        <dbReference type="ARBA" id="ARBA00022989"/>
    </source>
</evidence>
<evidence type="ECO:0000313" key="15">
    <source>
        <dbReference type="Proteomes" id="UP000008827"/>
    </source>
</evidence>
<sequence length="752" mass="83155">MVRNYVFVNLVLVLVFSATLVSRCFAFTDPPDVTALQDLYRALNSPPVLNGWNGNDPCEESWTGVACSGSSIIHLKIRGLNLTGYLGGLLNNLQNLKQLDVSSNNIMGEIPLALPPNATHINMACNFLDQNIPHTLSTMKKLRHLNLSHNFLDGPIGNVFTGLDDLKEMDLSYNNFTGDLPSSFGTLTGLNRLTFVIYGRVGLICSMLLICRFLQNNRFTGSVTYLAELPLIDLNIQDNLFSGILPQPFQSIPNLWIGGNKFHALDDSPAWAFPLDNVPIEQNTSRPPITQTNAVENYDPPKVRKQKKKRMGPGGIAFIVGAGTLLVTGFALFIAIRLNKLHRQRMEDYESNHSSLPTKRHIDDVSTTAVDESLQIPPYNAASLLGPRRLTSQIHKRAAGETSRKSFSGRDRFTGRTKVYTIAEVQLVTNSFHEDNLLGEGSLGPLYRAEFPDNKVLAVKNINMAGMSFSEEEKFLDVVCTASRLKHPNIVSLKGYCLEHGQHLLVYDYVRNLTLDDALHCAAYKPLSWSTRLKIALGVGQALDYLHSTFSPPVSHGNLKATNVLLDENLMPRLTDCGLAILRPLTNDKVKNRASEIEIRDTGYSSPDHGQPAIGSTKSDTFSFGVLLLELLTGRKPFDGSRPREEQYLAKWASSRLHDGDSLEQMVDPAIKRTFSSKALSRYADIISLCIQPVKEFRPPMSEIVDSLVSFSQKLVSKSGAADGTELDPLERSFRTTTSRFIGSPALSYVSA</sequence>
<dbReference type="FunFam" id="3.30.200.20:FF:000125">
    <property type="entry name" value="Protein STRUBBELIG-RECEPTOR FAMILY 8"/>
    <property type="match status" value="1"/>
</dbReference>
<protein>
    <recommendedName>
        <fullName evidence="12">Protein kinase domain-containing protein</fullName>
    </recommendedName>
</protein>
<evidence type="ECO:0000313" key="14">
    <source>
        <dbReference type="EnsemblPlants" id="KRH71909"/>
    </source>
</evidence>
<keyword evidence="15" id="KW-1185">Reference proteome</keyword>
<dbReference type="FunFam" id="3.80.10.10:FF:000062">
    <property type="entry name" value="protein STRUBBELIG-RECEPTOR FAMILY 3"/>
    <property type="match status" value="1"/>
</dbReference>
<dbReference type="PANTHER" id="PTHR48007">
    <property type="entry name" value="LEUCINE-RICH REPEAT RECEPTOR-LIKE PROTEIN KINASE PXC1"/>
    <property type="match status" value="1"/>
</dbReference>
<dbReference type="Gene3D" id="1.10.510.10">
    <property type="entry name" value="Transferase(Phosphotransferase) domain 1"/>
    <property type="match status" value="1"/>
</dbReference>
<feature type="chain" id="PRO_5014522392" description="Protein kinase domain-containing protein" evidence="11">
    <location>
        <begin position="27"/>
        <end position="752"/>
    </location>
</feature>
<organism evidence="13">
    <name type="scientific">Glycine max</name>
    <name type="common">Soybean</name>
    <name type="synonym">Glycine hispida</name>
    <dbReference type="NCBI Taxonomy" id="3847"/>
    <lineage>
        <taxon>Eukaryota</taxon>
        <taxon>Viridiplantae</taxon>
        <taxon>Streptophyta</taxon>
        <taxon>Embryophyta</taxon>
        <taxon>Tracheophyta</taxon>
        <taxon>Spermatophyta</taxon>
        <taxon>Magnoliopsida</taxon>
        <taxon>eudicotyledons</taxon>
        <taxon>Gunneridae</taxon>
        <taxon>Pentapetalae</taxon>
        <taxon>rosids</taxon>
        <taxon>fabids</taxon>
        <taxon>Fabales</taxon>
        <taxon>Fabaceae</taxon>
        <taxon>Papilionoideae</taxon>
        <taxon>50 kb inversion clade</taxon>
        <taxon>NPAAA clade</taxon>
        <taxon>indigoferoid/millettioid clade</taxon>
        <taxon>Phaseoleae</taxon>
        <taxon>Glycine</taxon>
        <taxon>Glycine subgen. Soja</taxon>
    </lineage>
</organism>
<reference evidence="13 14" key="1">
    <citation type="journal article" date="2010" name="Nature">
        <title>Genome sequence of the palaeopolyploid soybean.</title>
        <authorList>
            <person name="Schmutz J."/>
            <person name="Cannon S.B."/>
            <person name="Schlueter J."/>
            <person name="Ma J."/>
            <person name="Mitros T."/>
            <person name="Nelson W."/>
            <person name="Hyten D.L."/>
            <person name="Song Q."/>
            <person name="Thelen J.J."/>
            <person name="Cheng J."/>
            <person name="Xu D."/>
            <person name="Hellsten U."/>
            <person name="May G.D."/>
            <person name="Yu Y."/>
            <person name="Sakurai T."/>
            <person name="Umezawa T."/>
            <person name="Bhattacharyya M.K."/>
            <person name="Sandhu D."/>
            <person name="Valliyodan B."/>
            <person name="Lindquist E."/>
            <person name="Peto M."/>
            <person name="Grant D."/>
            <person name="Shu S."/>
            <person name="Goodstein D."/>
            <person name="Barry K."/>
            <person name="Futrell-Griggs M."/>
            <person name="Abernathy B."/>
            <person name="Du J."/>
            <person name="Tian Z."/>
            <person name="Zhu L."/>
            <person name="Gill N."/>
            <person name="Joshi T."/>
            <person name="Libault M."/>
            <person name="Sethuraman A."/>
            <person name="Zhang X.-C."/>
            <person name="Shinozaki K."/>
            <person name="Nguyen H.T."/>
            <person name="Wing R.A."/>
            <person name="Cregan P."/>
            <person name="Specht J."/>
            <person name="Grimwood J."/>
            <person name="Rokhsar D."/>
            <person name="Stacey G."/>
            <person name="Shoemaker R.C."/>
            <person name="Jackson S.A."/>
        </authorList>
    </citation>
    <scope>NUCLEOTIDE SEQUENCE [LARGE SCALE GENOMIC DNA]</scope>
    <source>
        <strain evidence="14">cv. Williams 82</strain>
        <tissue evidence="13">Callus</tissue>
    </source>
</reference>
<dbReference type="InParanoid" id="A0A0R0L5N9"/>
<dbReference type="InterPro" id="IPR046959">
    <property type="entry name" value="PRK1-6/SRF4-like"/>
</dbReference>
<evidence type="ECO:0000259" key="12">
    <source>
        <dbReference type="PROSITE" id="PS50011"/>
    </source>
</evidence>
<dbReference type="SUPFAM" id="SSF56112">
    <property type="entry name" value="Protein kinase-like (PK-like)"/>
    <property type="match status" value="1"/>
</dbReference>
<evidence type="ECO:0000256" key="5">
    <source>
        <dbReference type="ARBA" id="ARBA00022737"/>
    </source>
</evidence>
<dbReference type="Proteomes" id="UP000008827">
    <property type="component" value="Chromosome 2"/>
</dbReference>
<keyword evidence="7 10" id="KW-0472">Membrane</keyword>
<reference evidence="14" key="2">
    <citation type="submission" date="2018-02" db="UniProtKB">
        <authorList>
            <consortium name="EnsemblPlants"/>
        </authorList>
    </citation>
    <scope>IDENTIFICATION</scope>
    <source>
        <strain evidence="14">Williams 82</strain>
    </source>
</reference>
<keyword evidence="6 10" id="KW-1133">Transmembrane helix</keyword>
<dbReference type="InterPro" id="IPR000719">
    <property type="entry name" value="Prot_kinase_dom"/>
</dbReference>
<dbReference type="GO" id="GO:0007165">
    <property type="term" value="P:signal transduction"/>
    <property type="evidence" value="ECO:0000318"/>
    <property type="project" value="GO_Central"/>
</dbReference>
<evidence type="ECO:0000256" key="8">
    <source>
        <dbReference type="ARBA" id="ARBA00023170"/>
    </source>
</evidence>
<reference evidence="13" key="3">
    <citation type="submission" date="2018-07" db="EMBL/GenBank/DDBJ databases">
        <title>WGS assembly of Glycine max.</title>
        <authorList>
            <person name="Schmutz J."/>
            <person name="Cannon S."/>
            <person name="Schlueter J."/>
            <person name="Ma J."/>
            <person name="Mitros T."/>
            <person name="Nelson W."/>
            <person name="Hyten D."/>
            <person name="Song Q."/>
            <person name="Thelen J."/>
            <person name="Cheng J."/>
            <person name="Xu D."/>
            <person name="Hellsten U."/>
            <person name="May G."/>
            <person name="Yu Y."/>
            <person name="Sakurai T."/>
            <person name="Umezawa T."/>
            <person name="Bhattacharyya M."/>
            <person name="Sandhu D."/>
            <person name="Valliyodan B."/>
            <person name="Lindquist E."/>
            <person name="Peto M."/>
            <person name="Grant D."/>
            <person name="Shu S."/>
            <person name="Goodstein D."/>
            <person name="Barry K."/>
            <person name="Futrell-Griggs M."/>
            <person name="Abernathy B."/>
            <person name="Du J."/>
            <person name="Tian Z."/>
            <person name="Zhu L."/>
            <person name="Gill N."/>
            <person name="Joshi T."/>
            <person name="Libault M."/>
            <person name="Sethuraman A."/>
            <person name="Zhang X."/>
            <person name="Shinozaki K."/>
            <person name="Nguyen H."/>
            <person name="Wing R."/>
            <person name="Cregan P."/>
            <person name="Specht J."/>
            <person name="Grimwood J."/>
            <person name="Rokhsar D."/>
            <person name="Stacey G."/>
            <person name="Shoemaker R."/>
            <person name="Jackson S."/>
        </authorList>
    </citation>
    <scope>NUCLEOTIDE SEQUENCE</scope>
    <source>
        <tissue evidence="13">Callus</tissue>
    </source>
</reference>
<comment type="subcellular location">
    <subcellularLocation>
        <location evidence="1">Membrane</location>
        <topology evidence="1">Single-pass membrane protein</topology>
    </subcellularLocation>
</comment>
<keyword evidence="3 10" id="KW-0812">Transmembrane</keyword>
<dbReference type="GO" id="GO:0004672">
    <property type="term" value="F:protein kinase activity"/>
    <property type="evidence" value="ECO:0000318"/>
    <property type="project" value="GO_Central"/>
</dbReference>
<dbReference type="FunFam" id="1.10.510.10:FF:000479">
    <property type="entry name" value="Leucine-rich repeat receptor-like protein kinase"/>
    <property type="match status" value="1"/>
</dbReference>
<dbReference type="InterPro" id="IPR001245">
    <property type="entry name" value="Ser-Thr/Tyr_kinase_cat_dom"/>
</dbReference>
<feature type="transmembrane region" description="Helical" evidence="10">
    <location>
        <begin position="314"/>
        <end position="336"/>
    </location>
</feature>
<dbReference type="PROSITE" id="PS50011">
    <property type="entry name" value="PROTEIN_KINASE_DOM"/>
    <property type="match status" value="1"/>
</dbReference>
<dbReference type="GO" id="GO:0005886">
    <property type="term" value="C:plasma membrane"/>
    <property type="evidence" value="ECO:0000318"/>
    <property type="project" value="GO_Central"/>
</dbReference>
<dbReference type="InterPro" id="IPR032675">
    <property type="entry name" value="LRR_dom_sf"/>
</dbReference>
<dbReference type="Gene3D" id="3.80.10.10">
    <property type="entry name" value="Ribonuclease Inhibitor"/>
    <property type="match status" value="2"/>
</dbReference>
<feature type="signal peptide" evidence="11">
    <location>
        <begin position="1"/>
        <end position="26"/>
    </location>
</feature>
<keyword evidence="5" id="KW-0677">Repeat</keyword>
<evidence type="ECO:0000256" key="10">
    <source>
        <dbReference type="SAM" id="Phobius"/>
    </source>
</evidence>
<dbReference type="EnsemblPlants" id="KRH71909">
    <property type="protein sequence ID" value="KRH71909"/>
    <property type="gene ID" value="GLYMA_02G177000"/>
</dbReference>